<dbReference type="Pfam" id="PF16895">
    <property type="entry name" value="DUF5085"/>
    <property type="match status" value="1"/>
</dbReference>
<reference evidence="1 2" key="1">
    <citation type="submission" date="2016-12" db="EMBL/GenBank/DDBJ databases">
        <title>The whole genome sequencing and assembly of Bacillus cohnii DSM 6307T strain.</title>
        <authorList>
            <person name="Lee Y.-J."/>
            <person name="Yi H."/>
            <person name="Bahn Y.-S."/>
            <person name="Kim J.F."/>
            <person name="Lee D.-W."/>
        </authorList>
    </citation>
    <scope>NUCLEOTIDE SEQUENCE [LARGE SCALE GENOMIC DNA]</scope>
    <source>
        <strain evidence="1 2">DSM 6307</strain>
    </source>
</reference>
<dbReference type="Gene3D" id="3.20.80.10">
    <property type="entry name" value="Regulatory factor, effector binding domain"/>
    <property type="match status" value="1"/>
</dbReference>
<organism evidence="1 2">
    <name type="scientific">Sutcliffiella cohnii</name>
    <dbReference type="NCBI Taxonomy" id="33932"/>
    <lineage>
        <taxon>Bacteria</taxon>
        <taxon>Bacillati</taxon>
        <taxon>Bacillota</taxon>
        <taxon>Bacilli</taxon>
        <taxon>Bacillales</taxon>
        <taxon>Bacillaceae</taxon>
        <taxon>Sutcliffiella</taxon>
    </lineage>
</organism>
<proteinExistence type="predicted"/>
<sequence length="153" mass="18214">MINPNDSIKVKNVLSRKYVFHYEEMDQHIEDFINDVFKQTQNIKGPLFYTLNNVPKDEITHVEFFMPIEDDSVSLLDDMHFQSYYNIENMVSICVQNNFETNTEIAYGMLFQYMEENYLKQVTPIFHVLSGDETLQYMFIKIGVVQNLEEAWK</sequence>
<dbReference type="KEGG" id="bcoh:BC6307_20380"/>
<protein>
    <submittedName>
        <fullName evidence="1">DUF5085 domain-containing protein</fullName>
    </submittedName>
</protein>
<dbReference type="EMBL" id="CP018866">
    <property type="protein sequence ID" value="AST93455.1"/>
    <property type="molecule type" value="Genomic_DNA"/>
</dbReference>
<dbReference type="InterPro" id="IPR031664">
    <property type="entry name" value="DUF5085"/>
</dbReference>
<evidence type="ECO:0000313" key="1">
    <source>
        <dbReference type="EMBL" id="AST93455.1"/>
    </source>
</evidence>
<dbReference type="AlphaFoldDB" id="A0A223KVG6"/>
<dbReference type="InterPro" id="IPR011256">
    <property type="entry name" value="Reg_factor_effector_dom_sf"/>
</dbReference>
<evidence type="ECO:0000313" key="2">
    <source>
        <dbReference type="Proteomes" id="UP000215224"/>
    </source>
</evidence>
<dbReference type="STRING" id="1314751.GCA_001591425_03973"/>
<dbReference type="Proteomes" id="UP000215224">
    <property type="component" value="Chromosome"/>
</dbReference>
<keyword evidence="2" id="KW-1185">Reference proteome</keyword>
<dbReference type="RefSeq" id="WP_066419970.1">
    <property type="nucleotide sequence ID" value="NZ_CP018866.1"/>
</dbReference>
<accession>A0A223KVG6</accession>
<gene>
    <name evidence="1" type="ORF">BC6307_20380</name>
</gene>
<name>A0A223KVG6_9BACI</name>